<name>A0A4S2K2U6_OPIFE</name>
<feature type="compositionally biased region" description="Polar residues" evidence="1">
    <location>
        <begin position="43"/>
        <end position="64"/>
    </location>
</feature>
<keyword evidence="2" id="KW-1133">Transmembrane helix</keyword>
<feature type="transmembrane region" description="Helical" evidence="2">
    <location>
        <begin position="90"/>
        <end position="111"/>
    </location>
</feature>
<evidence type="ECO:0000256" key="1">
    <source>
        <dbReference type="SAM" id="MobiDB-lite"/>
    </source>
</evidence>
<keyword evidence="2" id="KW-0812">Transmembrane</keyword>
<organism evidence="3 4">
    <name type="scientific">Opisthorchis felineus</name>
    <dbReference type="NCBI Taxonomy" id="147828"/>
    <lineage>
        <taxon>Eukaryota</taxon>
        <taxon>Metazoa</taxon>
        <taxon>Spiralia</taxon>
        <taxon>Lophotrochozoa</taxon>
        <taxon>Platyhelminthes</taxon>
        <taxon>Trematoda</taxon>
        <taxon>Digenea</taxon>
        <taxon>Opisthorchiida</taxon>
        <taxon>Opisthorchiata</taxon>
        <taxon>Opisthorchiidae</taxon>
        <taxon>Opisthorchis</taxon>
    </lineage>
</organism>
<dbReference type="EMBL" id="SJOL01012643">
    <property type="protein sequence ID" value="TGZ41038.1"/>
    <property type="molecule type" value="Genomic_DNA"/>
</dbReference>
<sequence length="144" mass="16585">MCRCLVCNEVIRVGIHQNTTERQPDRSHEEQPPLPQTDRQRITNKTEITTTYQASNSGSSNPSDETNKENTEDPSETVHDNYGHSLNYTVIMSVTLALTGATLVAVIILICNRRRVCKHRFWMSMGRVTKRYAREPIVTYQRFE</sequence>
<feature type="compositionally biased region" description="Basic and acidic residues" evidence="1">
    <location>
        <begin position="65"/>
        <end position="80"/>
    </location>
</feature>
<keyword evidence="4" id="KW-1185">Reference proteome</keyword>
<evidence type="ECO:0000313" key="3">
    <source>
        <dbReference type="EMBL" id="TGZ41038.1"/>
    </source>
</evidence>
<protein>
    <submittedName>
        <fullName evidence="3">Uncharacterized protein</fullName>
    </submittedName>
</protein>
<dbReference type="OrthoDB" id="10354908at2759"/>
<reference evidence="3 4" key="1">
    <citation type="journal article" date="2019" name="BMC Genomics">
        <title>New insights from Opisthorchis felineus genome: update on genomics of the epidemiologically important liver flukes.</title>
        <authorList>
            <person name="Ershov N.I."/>
            <person name="Mordvinov V.A."/>
            <person name="Prokhortchouk E.B."/>
            <person name="Pakharukova M.Y."/>
            <person name="Gunbin K.V."/>
            <person name="Ustyantsev K."/>
            <person name="Genaev M.A."/>
            <person name="Blinov A.G."/>
            <person name="Mazur A."/>
            <person name="Boulygina E."/>
            <person name="Tsygankova S."/>
            <person name="Khrameeva E."/>
            <person name="Chekanov N."/>
            <person name="Fan G."/>
            <person name="Xiao A."/>
            <person name="Zhang H."/>
            <person name="Xu X."/>
            <person name="Yang H."/>
            <person name="Solovyev V."/>
            <person name="Lee S.M."/>
            <person name="Liu X."/>
            <person name="Afonnikov D.A."/>
            <person name="Skryabin K.G."/>
        </authorList>
    </citation>
    <scope>NUCLEOTIDE SEQUENCE [LARGE SCALE GENOMIC DNA]</scope>
    <source>
        <strain evidence="3">AK-0245</strain>
        <tissue evidence="3">Whole organism</tissue>
    </source>
</reference>
<feature type="compositionally biased region" description="Basic and acidic residues" evidence="1">
    <location>
        <begin position="22"/>
        <end position="31"/>
    </location>
</feature>
<proteinExistence type="predicted"/>
<dbReference type="AlphaFoldDB" id="A0A4S2K2U6"/>
<keyword evidence="2" id="KW-0472">Membrane</keyword>
<accession>A0A4S2K2U6</accession>
<evidence type="ECO:0000313" key="4">
    <source>
        <dbReference type="Proteomes" id="UP000308267"/>
    </source>
</evidence>
<gene>
    <name evidence="3" type="ORF">CRM22_011238</name>
</gene>
<dbReference type="Proteomes" id="UP000308267">
    <property type="component" value="Unassembled WGS sequence"/>
</dbReference>
<comment type="caution">
    <text evidence="3">The sequence shown here is derived from an EMBL/GenBank/DDBJ whole genome shotgun (WGS) entry which is preliminary data.</text>
</comment>
<feature type="region of interest" description="Disordered" evidence="1">
    <location>
        <begin position="18"/>
        <end position="80"/>
    </location>
</feature>
<evidence type="ECO:0000256" key="2">
    <source>
        <dbReference type="SAM" id="Phobius"/>
    </source>
</evidence>